<dbReference type="OrthoDB" id="379585at2759"/>
<dbReference type="VEuPathDB" id="PlasmoDB:POWCR01_090013600"/>
<accession>A0A1C3KS82</accession>
<feature type="transmembrane region" description="Helical" evidence="1">
    <location>
        <begin position="33"/>
        <end position="52"/>
    </location>
</feature>
<gene>
    <name evidence="2" type="primary">PowCR01_090013600</name>
    <name evidence="2" type="ORF">POWCR01_090013600</name>
</gene>
<keyword evidence="1" id="KW-1133">Transmembrane helix</keyword>
<proteinExistence type="predicted"/>
<reference evidence="2 3" key="1">
    <citation type="submission" date="2016-06" db="EMBL/GenBank/DDBJ databases">
        <authorList>
            <consortium name="Pathogen Informatics"/>
        </authorList>
    </citation>
    <scope>NUCLEOTIDE SEQUENCE [LARGE SCALE GENOMIC DNA]</scope>
    <source>
        <strain evidence="2">PowCR01</strain>
    </source>
</reference>
<keyword evidence="1" id="KW-0812">Transmembrane</keyword>
<dbReference type="EMBL" id="LT594513">
    <property type="protein sequence ID" value="SBT77001.1"/>
    <property type="molecule type" value="Genomic_DNA"/>
</dbReference>
<protein>
    <submittedName>
        <fullName evidence="2">Uncharacterized protein</fullName>
    </submittedName>
</protein>
<evidence type="ECO:0000313" key="3">
    <source>
        <dbReference type="Proteomes" id="UP000243200"/>
    </source>
</evidence>
<dbReference type="VEuPathDB" id="PlasmoDB:PocGH01_09018300"/>
<name>A0A1C3KS82_PLAOA</name>
<evidence type="ECO:0000256" key="1">
    <source>
        <dbReference type="SAM" id="Phobius"/>
    </source>
</evidence>
<dbReference type="AlphaFoldDB" id="A0A1C3KS82"/>
<keyword evidence="1" id="KW-0472">Membrane</keyword>
<sequence length="71" mass="8508">MSDKSRRTFLFGITALLVFCSFATVQSQRYMWIFASICASMMLLIDLMFFGVDKFIYDPFYSNWEKRHLRD</sequence>
<organism evidence="2 3">
    <name type="scientific">Plasmodium ovale</name>
    <name type="common">malaria parasite P. ovale</name>
    <dbReference type="NCBI Taxonomy" id="36330"/>
    <lineage>
        <taxon>Eukaryota</taxon>
        <taxon>Sar</taxon>
        <taxon>Alveolata</taxon>
        <taxon>Apicomplexa</taxon>
        <taxon>Aconoidasida</taxon>
        <taxon>Haemosporida</taxon>
        <taxon>Plasmodiidae</taxon>
        <taxon>Plasmodium</taxon>
        <taxon>Plasmodium (Plasmodium)</taxon>
    </lineage>
</organism>
<evidence type="ECO:0000313" key="2">
    <source>
        <dbReference type="EMBL" id="SBT77001.1"/>
    </source>
</evidence>
<dbReference type="Proteomes" id="UP000243200">
    <property type="component" value="Chromosome 9"/>
</dbReference>